<evidence type="ECO:0000313" key="2">
    <source>
        <dbReference type="Proteomes" id="UP000004095"/>
    </source>
</evidence>
<dbReference type="RefSeq" id="WP_002702428.1">
    <property type="nucleotide sequence ID" value="NZ_AAWS01000045.1"/>
</dbReference>
<organism evidence="1 2">
    <name type="scientific">Microscilla marina ATCC 23134</name>
    <dbReference type="NCBI Taxonomy" id="313606"/>
    <lineage>
        <taxon>Bacteria</taxon>
        <taxon>Pseudomonadati</taxon>
        <taxon>Bacteroidota</taxon>
        <taxon>Cytophagia</taxon>
        <taxon>Cytophagales</taxon>
        <taxon>Microscillaceae</taxon>
        <taxon>Microscilla</taxon>
    </lineage>
</organism>
<accession>A1ZVF0</accession>
<keyword evidence="2" id="KW-1185">Reference proteome</keyword>
<gene>
    <name evidence="1" type="ORF">M23134_07299</name>
</gene>
<reference evidence="1 2" key="1">
    <citation type="submission" date="2007-01" db="EMBL/GenBank/DDBJ databases">
        <authorList>
            <person name="Haygood M."/>
            <person name="Podell S."/>
            <person name="Anderson C."/>
            <person name="Hopkinson B."/>
            <person name="Roe K."/>
            <person name="Barbeau K."/>
            <person name="Gaasterland T."/>
            <person name="Ferriera S."/>
            <person name="Johnson J."/>
            <person name="Kravitz S."/>
            <person name="Beeson K."/>
            <person name="Sutton G."/>
            <person name="Rogers Y.-H."/>
            <person name="Friedman R."/>
            <person name="Frazier M."/>
            <person name="Venter J.C."/>
        </authorList>
    </citation>
    <scope>NUCLEOTIDE SEQUENCE [LARGE SCALE GENOMIC DNA]</scope>
    <source>
        <strain evidence="1 2">ATCC 23134</strain>
    </source>
</reference>
<sequence length="84" mass="10134">MKKDQLMFKQFVFFDDNNELNDTGVLLYVDALRLNREKELPGELTTHILHSSSDRKRVLEYYEFVKDNDIRELMPHPYFDHSIN</sequence>
<comment type="caution">
    <text evidence="1">The sequence shown here is derived from an EMBL/GenBank/DDBJ whole genome shotgun (WGS) entry which is preliminary data.</text>
</comment>
<protein>
    <submittedName>
        <fullName evidence="1">Uncharacterized protein</fullName>
    </submittedName>
</protein>
<evidence type="ECO:0000313" key="1">
    <source>
        <dbReference type="EMBL" id="EAY25648.1"/>
    </source>
</evidence>
<dbReference type="EMBL" id="AAWS01000045">
    <property type="protein sequence ID" value="EAY25648.1"/>
    <property type="molecule type" value="Genomic_DNA"/>
</dbReference>
<proteinExistence type="predicted"/>
<name>A1ZVF0_MICM2</name>
<dbReference type="AlphaFoldDB" id="A1ZVF0"/>
<dbReference type="Proteomes" id="UP000004095">
    <property type="component" value="Unassembled WGS sequence"/>
</dbReference>